<feature type="compositionally biased region" description="Polar residues" evidence="7">
    <location>
        <begin position="241"/>
        <end position="250"/>
    </location>
</feature>
<dbReference type="GO" id="GO:0003700">
    <property type="term" value="F:DNA-binding transcription factor activity"/>
    <property type="evidence" value="ECO:0007669"/>
    <property type="project" value="UniProtKB-UniRule"/>
</dbReference>
<organism evidence="8 9">
    <name type="scientific">Heterostelium pallidum (strain ATCC 26659 / Pp 5 / PN500)</name>
    <name type="common">Cellular slime mold</name>
    <name type="synonym">Polysphondylium pallidum</name>
    <dbReference type="NCBI Taxonomy" id="670386"/>
    <lineage>
        <taxon>Eukaryota</taxon>
        <taxon>Amoebozoa</taxon>
        <taxon>Evosea</taxon>
        <taxon>Eumycetozoa</taxon>
        <taxon>Dictyostelia</taxon>
        <taxon>Acytosteliales</taxon>
        <taxon>Acytosteliaceae</taxon>
        <taxon>Heterostelium</taxon>
    </lineage>
</organism>
<dbReference type="EMBL" id="ADBJ01000034">
    <property type="protein sequence ID" value="EFA79480.1"/>
    <property type="molecule type" value="Genomic_DNA"/>
</dbReference>
<keyword evidence="9" id="KW-1185">Reference proteome</keyword>
<comment type="caution">
    <text evidence="8">The sequence shown here is derived from an EMBL/GenBank/DDBJ whole genome shotgun (WGS) entry which is preliminary data.</text>
</comment>
<dbReference type="PROSITE" id="PS51152">
    <property type="entry name" value="NFYA_HAP2_2"/>
    <property type="match status" value="1"/>
</dbReference>
<accession>D3BG80</accession>
<comment type="subcellular location">
    <subcellularLocation>
        <location evidence="1 6">Nucleus</location>
    </subcellularLocation>
</comment>
<evidence type="ECO:0000256" key="3">
    <source>
        <dbReference type="ARBA" id="ARBA00023125"/>
    </source>
</evidence>
<dbReference type="Gene3D" id="6.10.250.2430">
    <property type="match status" value="1"/>
</dbReference>
<comment type="function">
    <text evidence="6">Component of the sequence-specific heterotrimeric transcription factor (NF-Y) which specifically recognizes a 5'-CCAAT-3' box motif found in the promoters of its target genes.</text>
</comment>
<gene>
    <name evidence="8" type="ORF">PPL_07531</name>
</gene>
<dbReference type="Proteomes" id="UP000001396">
    <property type="component" value="Unassembled WGS sequence"/>
</dbReference>
<keyword evidence="3 6" id="KW-0238">DNA-binding</keyword>
<keyword evidence="4 6" id="KW-0804">Transcription</keyword>
<dbReference type="PANTHER" id="PTHR12632">
    <property type="entry name" value="TRANSCRIPTION FACTOR NF-Y ALPHA-RELATED"/>
    <property type="match status" value="1"/>
</dbReference>
<evidence type="ECO:0000256" key="6">
    <source>
        <dbReference type="RuleBase" id="RU367155"/>
    </source>
</evidence>
<feature type="compositionally biased region" description="Polar residues" evidence="7">
    <location>
        <begin position="193"/>
        <end position="211"/>
    </location>
</feature>
<evidence type="ECO:0000313" key="9">
    <source>
        <dbReference type="Proteomes" id="UP000001396"/>
    </source>
</evidence>
<evidence type="ECO:0000256" key="7">
    <source>
        <dbReference type="SAM" id="MobiDB-lite"/>
    </source>
</evidence>
<keyword evidence="5 6" id="KW-0539">Nucleus</keyword>
<dbReference type="PRINTS" id="PR00616">
    <property type="entry name" value="CCAATSUBUNTB"/>
</dbReference>
<feature type="region of interest" description="Disordered" evidence="7">
    <location>
        <begin position="130"/>
        <end position="250"/>
    </location>
</feature>
<feature type="compositionally biased region" description="Low complexity" evidence="7">
    <location>
        <begin position="143"/>
        <end position="153"/>
    </location>
</feature>
<sequence length="270" mass="30947">MSYSHIYMPHADKGYSHHLDLLSGSQMNYSPDHMMTPEDDKRYEYLKCAPFMKYQPAEEEPLYVNAKQYARIMKRRQARAKTESDKPPKVRKPYQHESRHQHAMRRQRGNGGRFLTAKEKENLLNEEKLKAEQQGGSPKGDASPPSSNTTSPPLIDNITNNKNKSNNSNKNNNNQTTLGQHPSPYPTAPHYSLQHQQQPHPNTFSTQTLHPQQQQQNLDELYLVNTSSPPSSPNPAYEANGLNSSNDHQPQFTYHANNNYHLYQNGVLNK</sequence>
<dbReference type="GO" id="GO:0005634">
    <property type="term" value="C:nucleus"/>
    <property type="evidence" value="ECO:0007669"/>
    <property type="project" value="UniProtKB-SubCell"/>
</dbReference>
<dbReference type="InParanoid" id="D3BG80"/>
<evidence type="ECO:0000256" key="2">
    <source>
        <dbReference type="ARBA" id="ARBA00023015"/>
    </source>
</evidence>
<dbReference type="Pfam" id="PF02045">
    <property type="entry name" value="CBFB_NFYA"/>
    <property type="match status" value="1"/>
</dbReference>
<dbReference type="GeneID" id="31363012"/>
<dbReference type="STRING" id="670386.D3BG80"/>
<evidence type="ECO:0000256" key="1">
    <source>
        <dbReference type="ARBA" id="ARBA00004123"/>
    </source>
</evidence>
<evidence type="ECO:0000313" key="8">
    <source>
        <dbReference type="EMBL" id="EFA79480.1"/>
    </source>
</evidence>
<feature type="compositionally biased region" description="Low complexity" evidence="7">
    <location>
        <begin position="160"/>
        <end position="174"/>
    </location>
</feature>
<feature type="region of interest" description="Disordered" evidence="7">
    <location>
        <begin position="74"/>
        <end position="114"/>
    </location>
</feature>
<name>D3BG80_HETP5</name>
<evidence type="ECO:0000256" key="4">
    <source>
        <dbReference type="ARBA" id="ARBA00023163"/>
    </source>
</evidence>
<dbReference type="GO" id="GO:0003677">
    <property type="term" value="F:DNA binding"/>
    <property type="evidence" value="ECO:0007669"/>
    <property type="project" value="UniProtKB-KW"/>
</dbReference>
<feature type="compositionally biased region" description="Basic and acidic residues" evidence="7">
    <location>
        <begin position="80"/>
        <end position="100"/>
    </location>
</feature>
<dbReference type="RefSeq" id="XP_020431601.1">
    <property type="nucleotide sequence ID" value="XM_020578366.1"/>
</dbReference>
<comment type="similarity">
    <text evidence="6">Belongs to the NFYA/HAP2 subunit family.</text>
</comment>
<dbReference type="AlphaFoldDB" id="D3BG80"/>
<comment type="subunit">
    <text evidence="6">Heterotrimer.</text>
</comment>
<reference evidence="8 9" key="1">
    <citation type="journal article" date="2011" name="Genome Res.">
        <title>Phylogeny-wide analysis of social amoeba genomes highlights ancient origins for complex intercellular communication.</title>
        <authorList>
            <person name="Heidel A.J."/>
            <person name="Lawal H.M."/>
            <person name="Felder M."/>
            <person name="Schilde C."/>
            <person name="Helps N.R."/>
            <person name="Tunggal B."/>
            <person name="Rivero F."/>
            <person name="John U."/>
            <person name="Schleicher M."/>
            <person name="Eichinger L."/>
            <person name="Platzer M."/>
            <person name="Noegel A.A."/>
            <person name="Schaap P."/>
            <person name="Gloeckner G."/>
        </authorList>
    </citation>
    <scope>NUCLEOTIDE SEQUENCE [LARGE SCALE GENOMIC DNA]</scope>
    <source>
        <strain evidence="9">ATCC 26659 / Pp 5 / PN500</strain>
    </source>
</reference>
<keyword evidence="2 6" id="KW-0805">Transcription regulation</keyword>
<protein>
    <recommendedName>
        <fullName evidence="6">Nuclear transcription factor Y subunit</fullName>
    </recommendedName>
</protein>
<evidence type="ECO:0000256" key="5">
    <source>
        <dbReference type="ARBA" id="ARBA00023242"/>
    </source>
</evidence>
<dbReference type="SMART" id="SM00521">
    <property type="entry name" value="CBF"/>
    <property type="match status" value="1"/>
</dbReference>
<dbReference type="InterPro" id="IPR001289">
    <property type="entry name" value="NFYA"/>
</dbReference>
<proteinExistence type="inferred from homology"/>